<evidence type="ECO:0000313" key="2">
    <source>
        <dbReference type="Proteomes" id="UP001482620"/>
    </source>
</evidence>
<sequence>MRSATFSLCAAHVDPSFPKLAQNKQNGTLAAAKVIDTKTEDELEDYMVEIDILASCDHHHIVKLLDAFYFEGKLWASYTVP</sequence>
<gene>
    <name evidence="1" type="primary">STK10_3</name>
    <name evidence="1" type="ORF">ILYODFUR_031935</name>
</gene>
<dbReference type="InterPro" id="IPR051585">
    <property type="entry name" value="STE20_Ser/Thr_Kinases"/>
</dbReference>
<dbReference type="Proteomes" id="UP001482620">
    <property type="component" value="Unassembled WGS sequence"/>
</dbReference>
<dbReference type="EMBL" id="JAHRIQ010039815">
    <property type="protein sequence ID" value="MEQ2234447.1"/>
    <property type="molecule type" value="Genomic_DNA"/>
</dbReference>
<protein>
    <submittedName>
        <fullName evidence="1">Serine threonine kinase 10</fullName>
    </submittedName>
</protein>
<comment type="caution">
    <text evidence="1">The sequence shown here is derived from an EMBL/GenBank/DDBJ whole genome shotgun (WGS) entry which is preliminary data.</text>
</comment>
<dbReference type="GO" id="GO:0016301">
    <property type="term" value="F:kinase activity"/>
    <property type="evidence" value="ECO:0007669"/>
    <property type="project" value="UniProtKB-KW"/>
</dbReference>
<reference evidence="1 2" key="1">
    <citation type="submission" date="2021-06" db="EMBL/GenBank/DDBJ databases">
        <authorList>
            <person name="Palmer J.M."/>
        </authorList>
    </citation>
    <scope>NUCLEOTIDE SEQUENCE [LARGE SCALE GENOMIC DNA]</scope>
    <source>
        <strain evidence="2">if_2019</strain>
        <tissue evidence="1">Muscle</tissue>
    </source>
</reference>
<dbReference type="SUPFAM" id="SSF56112">
    <property type="entry name" value="Protein kinase-like (PK-like)"/>
    <property type="match status" value="1"/>
</dbReference>
<dbReference type="Gene3D" id="3.30.200.20">
    <property type="entry name" value="Phosphorylase Kinase, domain 1"/>
    <property type="match status" value="1"/>
</dbReference>
<accession>A0ABV0TQA8</accession>
<organism evidence="1 2">
    <name type="scientific">Ilyodon furcidens</name>
    <name type="common">goldbreast splitfin</name>
    <dbReference type="NCBI Taxonomy" id="33524"/>
    <lineage>
        <taxon>Eukaryota</taxon>
        <taxon>Metazoa</taxon>
        <taxon>Chordata</taxon>
        <taxon>Craniata</taxon>
        <taxon>Vertebrata</taxon>
        <taxon>Euteleostomi</taxon>
        <taxon>Actinopterygii</taxon>
        <taxon>Neopterygii</taxon>
        <taxon>Teleostei</taxon>
        <taxon>Neoteleostei</taxon>
        <taxon>Acanthomorphata</taxon>
        <taxon>Ovalentaria</taxon>
        <taxon>Atherinomorphae</taxon>
        <taxon>Cyprinodontiformes</taxon>
        <taxon>Goodeidae</taxon>
        <taxon>Ilyodon</taxon>
    </lineage>
</organism>
<dbReference type="PANTHER" id="PTHR46538">
    <property type="entry name" value="PROTEIN KINASE DOMAIN-CONTAINING PROTEIN"/>
    <property type="match status" value="1"/>
</dbReference>
<proteinExistence type="predicted"/>
<dbReference type="PANTHER" id="PTHR46538:SF1">
    <property type="entry name" value="NON-SPECIFIC SERINE_THREONINE PROTEIN KINASE"/>
    <property type="match status" value="1"/>
</dbReference>
<keyword evidence="1" id="KW-0808">Transferase</keyword>
<name>A0ABV0TQA8_9TELE</name>
<dbReference type="InterPro" id="IPR011009">
    <property type="entry name" value="Kinase-like_dom_sf"/>
</dbReference>
<evidence type="ECO:0000313" key="1">
    <source>
        <dbReference type="EMBL" id="MEQ2234447.1"/>
    </source>
</evidence>
<keyword evidence="2" id="KW-1185">Reference proteome</keyword>
<keyword evidence="1" id="KW-0418">Kinase</keyword>